<dbReference type="InterPro" id="IPR001173">
    <property type="entry name" value="Glyco_trans_2-like"/>
</dbReference>
<dbReference type="Gene3D" id="3.90.550.10">
    <property type="entry name" value="Spore Coat Polysaccharide Biosynthesis Protein SpsA, Chain A"/>
    <property type="match status" value="1"/>
</dbReference>
<evidence type="ECO:0000256" key="3">
    <source>
        <dbReference type="ARBA" id="ARBA00022676"/>
    </source>
</evidence>
<keyword evidence="7" id="KW-1185">Reference proteome</keyword>
<gene>
    <name evidence="6" type="ORF">ET996_13225</name>
</gene>
<dbReference type="AlphaFoldDB" id="A0A4Q9KI00"/>
<dbReference type="PANTHER" id="PTHR43179">
    <property type="entry name" value="RHAMNOSYLTRANSFERASE WBBL"/>
    <property type="match status" value="1"/>
</dbReference>
<dbReference type="PANTHER" id="PTHR43179:SF12">
    <property type="entry name" value="GALACTOFURANOSYLTRANSFERASE GLFT2"/>
    <property type="match status" value="1"/>
</dbReference>
<dbReference type="EMBL" id="SDMR01000021">
    <property type="protein sequence ID" value="TBT92208.1"/>
    <property type="molecule type" value="Genomic_DNA"/>
</dbReference>
<organism evidence="6 7">
    <name type="scientific">Propioniciclava tarda</name>
    <dbReference type="NCBI Taxonomy" id="433330"/>
    <lineage>
        <taxon>Bacteria</taxon>
        <taxon>Bacillati</taxon>
        <taxon>Actinomycetota</taxon>
        <taxon>Actinomycetes</taxon>
        <taxon>Propionibacteriales</taxon>
        <taxon>Propionibacteriaceae</taxon>
        <taxon>Propioniciclava</taxon>
    </lineage>
</organism>
<sequence>MPSASVIIPTHNRRPGLTKMLDDLLHQEGLPAPIEVFVVDSPVAEDVSDVVEDFRKLGLDVTYLLTENNLAGKRNRGAEASTADVLIFADDDMRLPNDWVANHLSAQREYADTWVSGAVAFPADWIASSNYYRYKNTRHLNPDTAPHDCDVTGNHVVVMNMSMPKSLYLATGGSCEDFTRYGGEDVEFGFRFKRSGGRLRYVARALAYHHEDRLDVVVFARKLYVAAYTAGRSVLDKAPEAATVPTLRWTEPGYAQTWTDRGMHSLLVLLSHPALVGRLAQWLRKHDENPRLYLPLAYKALTLLATHLGVRDRVAGRSDRARDVFPSYVGS</sequence>
<keyword evidence="4 6" id="KW-0808">Transferase</keyword>
<dbReference type="RefSeq" id="WP_131173034.1">
    <property type="nucleotide sequence ID" value="NZ_FXTL01000022.1"/>
</dbReference>
<dbReference type="Proteomes" id="UP000291933">
    <property type="component" value="Unassembled WGS sequence"/>
</dbReference>
<accession>A0A4Q9KI00</accession>
<keyword evidence="3" id="KW-0328">Glycosyltransferase</keyword>
<feature type="domain" description="Glycosyltransferase 2-like" evidence="5">
    <location>
        <begin position="5"/>
        <end position="116"/>
    </location>
</feature>
<evidence type="ECO:0000313" key="7">
    <source>
        <dbReference type="Proteomes" id="UP000291933"/>
    </source>
</evidence>
<evidence type="ECO:0000259" key="5">
    <source>
        <dbReference type="Pfam" id="PF00535"/>
    </source>
</evidence>
<dbReference type="Pfam" id="PF00535">
    <property type="entry name" value="Glycos_transf_2"/>
    <property type="match status" value="1"/>
</dbReference>
<evidence type="ECO:0000313" key="6">
    <source>
        <dbReference type="EMBL" id="TBT92208.1"/>
    </source>
</evidence>
<name>A0A4Q9KI00_PROTD</name>
<protein>
    <submittedName>
        <fullName evidence="6">Glycosyltransferase</fullName>
    </submittedName>
</protein>
<comment type="similarity">
    <text evidence="2">Belongs to the glycosyltransferase 2 family.</text>
</comment>
<dbReference type="GO" id="GO:0016757">
    <property type="term" value="F:glycosyltransferase activity"/>
    <property type="evidence" value="ECO:0007669"/>
    <property type="project" value="UniProtKB-KW"/>
</dbReference>
<comment type="pathway">
    <text evidence="1">Cell wall biogenesis; cell wall polysaccharide biosynthesis.</text>
</comment>
<evidence type="ECO:0000256" key="1">
    <source>
        <dbReference type="ARBA" id="ARBA00004776"/>
    </source>
</evidence>
<proteinExistence type="inferred from homology"/>
<evidence type="ECO:0000256" key="2">
    <source>
        <dbReference type="ARBA" id="ARBA00006739"/>
    </source>
</evidence>
<reference evidence="6 7" key="1">
    <citation type="submission" date="2019-01" db="EMBL/GenBank/DDBJ databases">
        <title>Lactibacter flavus gen. nov., sp. nov., a novel bacterium of the family Propionibacteriaceae isolated from raw milk and dairy products.</title>
        <authorList>
            <person name="Huptas C."/>
            <person name="Wenning M."/>
            <person name="Breitenwieser F."/>
            <person name="Doll E."/>
            <person name="Von Neubeck M."/>
            <person name="Busse H.-J."/>
            <person name="Scherer S."/>
        </authorList>
    </citation>
    <scope>NUCLEOTIDE SEQUENCE [LARGE SCALE GENOMIC DNA]</scope>
    <source>
        <strain evidence="6 7">DSM 22130</strain>
    </source>
</reference>
<dbReference type="SUPFAM" id="SSF53448">
    <property type="entry name" value="Nucleotide-diphospho-sugar transferases"/>
    <property type="match status" value="1"/>
</dbReference>
<comment type="caution">
    <text evidence="6">The sequence shown here is derived from an EMBL/GenBank/DDBJ whole genome shotgun (WGS) entry which is preliminary data.</text>
</comment>
<dbReference type="OrthoDB" id="6653642at2"/>
<dbReference type="InterPro" id="IPR029044">
    <property type="entry name" value="Nucleotide-diphossugar_trans"/>
</dbReference>
<evidence type="ECO:0000256" key="4">
    <source>
        <dbReference type="ARBA" id="ARBA00022679"/>
    </source>
</evidence>